<dbReference type="RefSeq" id="WP_189192486.1">
    <property type="nucleotide sequence ID" value="NZ_BMMM01000033.1"/>
</dbReference>
<accession>A0A917YFQ6</accession>
<organism evidence="1 2">
    <name type="scientific">Streptomyces albiflavescens</name>
    <dbReference type="NCBI Taxonomy" id="1623582"/>
    <lineage>
        <taxon>Bacteria</taxon>
        <taxon>Bacillati</taxon>
        <taxon>Actinomycetota</taxon>
        <taxon>Actinomycetes</taxon>
        <taxon>Kitasatosporales</taxon>
        <taxon>Streptomycetaceae</taxon>
        <taxon>Streptomyces</taxon>
    </lineage>
</organism>
<keyword evidence="2" id="KW-1185">Reference proteome</keyword>
<dbReference type="Gene3D" id="2.160.20.80">
    <property type="entry name" value="E3 ubiquitin-protein ligase SopA"/>
    <property type="match status" value="1"/>
</dbReference>
<gene>
    <name evidence="1" type="ORF">GCM10011579_096010</name>
</gene>
<evidence type="ECO:0000313" key="1">
    <source>
        <dbReference type="EMBL" id="GGN95460.1"/>
    </source>
</evidence>
<dbReference type="SUPFAM" id="SSF141571">
    <property type="entry name" value="Pentapeptide repeat-like"/>
    <property type="match status" value="1"/>
</dbReference>
<dbReference type="PANTHER" id="PTHR14136:SF17">
    <property type="entry name" value="BTB_POZ DOMAIN-CONTAINING PROTEIN KCTD9"/>
    <property type="match status" value="1"/>
</dbReference>
<name>A0A917YFQ6_9ACTN</name>
<dbReference type="InterPro" id="IPR001646">
    <property type="entry name" value="5peptide_repeat"/>
</dbReference>
<dbReference type="EMBL" id="BMMM01000033">
    <property type="protein sequence ID" value="GGN95460.1"/>
    <property type="molecule type" value="Genomic_DNA"/>
</dbReference>
<dbReference type="InterPro" id="IPR051082">
    <property type="entry name" value="Pentapeptide-BTB/POZ_domain"/>
</dbReference>
<sequence length="302" mass="31799">MGLVAAMLPGLAAVAALVFTWVSVTQVSEELAISKQGQIADRYDKALERLSDSSANIRRGAIFSLQGIMEDAPRQQPAVIDALSGYIRTHATKKLSAEKAPDVQAALSALGHRDPSQDGDSTINLRGIHLANADLRGVDLAEANLGEADLPNCNLEGADLSGADLRLASLRQGNLTGANLAEANLGRAVLNGANMTKAKLSNTGLNSAVLKSTLLMNADLRSSDLYEADLREADLTDADLTGADLTRASLEAARLDGADLTSVRRPEADLAFRSETGLELDRSPEREGGGNGCCAIVAIRWR</sequence>
<evidence type="ECO:0000313" key="2">
    <source>
        <dbReference type="Proteomes" id="UP000600365"/>
    </source>
</evidence>
<comment type="caution">
    <text evidence="1">The sequence shown here is derived from an EMBL/GenBank/DDBJ whole genome shotgun (WGS) entry which is preliminary data.</text>
</comment>
<protein>
    <recommendedName>
        <fullName evidence="3">Pentapeptide repeat-containing protein</fullName>
    </recommendedName>
</protein>
<dbReference type="Pfam" id="PF00805">
    <property type="entry name" value="Pentapeptide"/>
    <property type="match status" value="3"/>
</dbReference>
<dbReference type="PANTHER" id="PTHR14136">
    <property type="entry name" value="BTB_POZ DOMAIN-CONTAINING PROTEIN KCTD9"/>
    <property type="match status" value="1"/>
</dbReference>
<proteinExistence type="predicted"/>
<evidence type="ECO:0008006" key="3">
    <source>
        <dbReference type="Google" id="ProtNLM"/>
    </source>
</evidence>
<reference evidence="1 2" key="1">
    <citation type="journal article" date="2014" name="Int. J. Syst. Evol. Microbiol.">
        <title>Complete genome sequence of Corynebacterium casei LMG S-19264T (=DSM 44701T), isolated from a smear-ripened cheese.</title>
        <authorList>
            <consortium name="US DOE Joint Genome Institute (JGI-PGF)"/>
            <person name="Walter F."/>
            <person name="Albersmeier A."/>
            <person name="Kalinowski J."/>
            <person name="Ruckert C."/>
        </authorList>
    </citation>
    <scope>NUCLEOTIDE SEQUENCE [LARGE SCALE GENOMIC DNA]</scope>
    <source>
        <strain evidence="1 2">CGMCC 4.7111</strain>
    </source>
</reference>
<dbReference type="Proteomes" id="UP000600365">
    <property type="component" value="Unassembled WGS sequence"/>
</dbReference>
<dbReference type="AlphaFoldDB" id="A0A917YFQ6"/>